<evidence type="ECO:0000256" key="1">
    <source>
        <dbReference type="SAM" id="MobiDB-lite"/>
    </source>
</evidence>
<evidence type="ECO:0000313" key="3">
    <source>
        <dbReference type="Proteomes" id="UP000186955"/>
    </source>
</evidence>
<evidence type="ECO:0000313" key="2">
    <source>
        <dbReference type="EMBL" id="OKO99289.1"/>
    </source>
</evidence>
<feature type="region of interest" description="Disordered" evidence="1">
    <location>
        <begin position="1"/>
        <end position="26"/>
    </location>
</feature>
<proteinExistence type="predicted"/>
<dbReference type="STRING" id="1316194.A0A1Q5TGF4"/>
<reference evidence="2 3" key="1">
    <citation type="submission" date="2016-10" db="EMBL/GenBank/DDBJ databases">
        <title>Genome sequence of the ascomycete fungus Penicillium subrubescens.</title>
        <authorList>
            <person name="De Vries R.P."/>
            <person name="Peng M."/>
            <person name="Dilokpimol A."/>
            <person name="Hilden K."/>
            <person name="Makela M.R."/>
            <person name="Grigoriev I."/>
            <person name="Riley R."/>
            <person name="Granchi Z."/>
        </authorList>
    </citation>
    <scope>NUCLEOTIDE SEQUENCE [LARGE SCALE GENOMIC DNA]</scope>
    <source>
        <strain evidence="2 3">CBS 132785</strain>
    </source>
</reference>
<dbReference type="AlphaFoldDB" id="A0A1Q5TGF4"/>
<gene>
    <name evidence="2" type="ORF">PENSUB_8676</name>
</gene>
<dbReference type="EMBL" id="MNBE01000664">
    <property type="protein sequence ID" value="OKO99289.1"/>
    <property type="molecule type" value="Genomic_DNA"/>
</dbReference>
<name>A0A1Q5TGF4_9EURO</name>
<organism evidence="2 3">
    <name type="scientific">Penicillium subrubescens</name>
    <dbReference type="NCBI Taxonomy" id="1316194"/>
    <lineage>
        <taxon>Eukaryota</taxon>
        <taxon>Fungi</taxon>
        <taxon>Dikarya</taxon>
        <taxon>Ascomycota</taxon>
        <taxon>Pezizomycotina</taxon>
        <taxon>Eurotiomycetes</taxon>
        <taxon>Eurotiomycetidae</taxon>
        <taxon>Eurotiales</taxon>
        <taxon>Aspergillaceae</taxon>
        <taxon>Penicillium</taxon>
    </lineage>
</organism>
<evidence type="ECO:0008006" key="4">
    <source>
        <dbReference type="Google" id="ProtNLM"/>
    </source>
</evidence>
<comment type="caution">
    <text evidence="2">The sequence shown here is derived from an EMBL/GenBank/DDBJ whole genome shotgun (WGS) entry which is preliminary data.</text>
</comment>
<keyword evidence="3" id="KW-1185">Reference proteome</keyword>
<sequence length="55" mass="6445">MSSDSGFIPLGQMPQQAGVRTQKDDWTGVVDRRERRRLQNRLNQRAYRMEHITSA</sequence>
<dbReference type="Proteomes" id="UP000186955">
    <property type="component" value="Unassembled WGS sequence"/>
</dbReference>
<protein>
    <recommendedName>
        <fullName evidence="4">BZIP domain-containing protein</fullName>
    </recommendedName>
</protein>
<accession>A0A1Q5TGF4</accession>